<evidence type="ECO:0000256" key="1">
    <source>
        <dbReference type="ARBA" id="ARBA00001148"/>
    </source>
</evidence>
<protein>
    <recommendedName>
        <fullName evidence="3">trans-L-3-hydroxyproline dehydratase</fullName>
        <ecNumber evidence="3">4.2.1.77</ecNumber>
    </recommendedName>
</protein>
<proteinExistence type="inferred from homology"/>
<evidence type="ECO:0000313" key="4">
    <source>
        <dbReference type="EMBL" id="KAL2279167.1"/>
    </source>
</evidence>
<comment type="similarity">
    <text evidence="2">Belongs to the proline racemase family.</text>
</comment>
<evidence type="ECO:0000256" key="3">
    <source>
        <dbReference type="ARBA" id="ARBA00013105"/>
    </source>
</evidence>
<dbReference type="PANTHER" id="PTHR33442:SF1">
    <property type="entry name" value="TRANS-3-HYDROXY-L-PROLINE DEHYDRATASE"/>
    <property type="match status" value="1"/>
</dbReference>
<comment type="catalytic activity">
    <reaction evidence="1">
        <text>trans-3-hydroxy-L-proline = 1-pyrroline-2-carboxylate + H2O</text>
        <dbReference type="Rhea" id="RHEA:10320"/>
        <dbReference type="ChEBI" id="CHEBI:15377"/>
        <dbReference type="ChEBI" id="CHEBI:39785"/>
        <dbReference type="ChEBI" id="CHEBI:57938"/>
        <dbReference type="EC" id="4.2.1.77"/>
    </reaction>
</comment>
<dbReference type="Gene3D" id="3.10.310.10">
    <property type="entry name" value="Diaminopimelate Epimerase, Chain A, domain 1"/>
    <property type="match status" value="2"/>
</dbReference>
<dbReference type="PANTHER" id="PTHR33442">
    <property type="entry name" value="TRANS-3-HYDROXY-L-PROLINE DEHYDRATASE"/>
    <property type="match status" value="1"/>
</dbReference>
<reference evidence="4 5" key="1">
    <citation type="submission" date="2024-03" db="EMBL/GenBank/DDBJ databases">
        <title>A high-quality draft genome sequence of Diaporthe vaccinii, a causative agent of upright dieback and viscid rot disease in cranberry plants.</title>
        <authorList>
            <person name="Sarrasin M."/>
            <person name="Lang B.F."/>
            <person name="Burger G."/>
        </authorList>
    </citation>
    <scope>NUCLEOTIDE SEQUENCE [LARGE SCALE GENOMIC DNA]</scope>
    <source>
        <strain evidence="4 5">IS7</strain>
    </source>
</reference>
<sequence>MLEPLIVPSCSLKDIMDLLNHLESSSADTVLKCVDMHVTGEPARILYAGFPPPRPGTTLLEQRRQAEAEFDHIRRRMLLEPRGHRDMYGAILRPETELVRSGEAHMGVLFCHNNGYSSMCGHATIALGRFLVDTHDDAVFPARARLGFDALTCTTTLLLHAPGGLVTLVVPVTPDGRYADTSRPVSFVSMPAYPLAMDVIIPIAPEARWPGLDGRGEVPVNFCYGGSYSIVVDSRALGFERGLRGVDLDRVQHRAEVLKRAIAVMGKETLTEIGVPLAAQCAYGIMVSDDTIGIAKDGSEGAEAGIFFFGDGQIDRSPTGSCVVARMALAHAKGLRTVGKRWTYDSIVSNSSSAGSFTAEVIEELSLEGLPNDVRKAVRVRVEGHASYIGFSTFVVDDNDQIGSDGFLMHNLRF</sequence>
<evidence type="ECO:0000313" key="5">
    <source>
        <dbReference type="Proteomes" id="UP001600888"/>
    </source>
</evidence>
<organism evidence="4 5">
    <name type="scientific">Diaporthe vaccinii</name>
    <dbReference type="NCBI Taxonomy" id="105482"/>
    <lineage>
        <taxon>Eukaryota</taxon>
        <taxon>Fungi</taxon>
        <taxon>Dikarya</taxon>
        <taxon>Ascomycota</taxon>
        <taxon>Pezizomycotina</taxon>
        <taxon>Sordariomycetes</taxon>
        <taxon>Sordariomycetidae</taxon>
        <taxon>Diaporthales</taxon>
        <taxon>Diaporthaceae</taxon>
        <taxon>Diaporthe</taxon>
        <taxon>Diaporthe eres species complex</taxon>
    </lineage>
</organism>
<name>A0ABR4E9T4_9PEZI</name>
<comment type="caution">
    <text evidence="4">The sequence shown here is derived from an EMBL/GenBank/DDBJ whole genome shotgun (WGS) entry which is preliminary data.</text>
</comment>
<dbReference type="SFLD" id="SFLDS00028">
    <property type="entry name" value="Proline_Racemase"/>
    <property type="match status" value="1"/>
</dbReference>
<accession>A0ABR4E9T4</accession>
<gene>
    <name evidence="4" type="ORF">FJTKL_13558</name>
</gene>
<dbReference type="EC" id="4.2.1.77" evidence="3"/>
<dbReference type="SUPFAM" id="SSF54506">
    <property type="entry name" value="Diaminopimelate epimerase-like"/>
    <property type="match status" value="1"/>
</dbReference>
<dbReference type="InterPro" id="IPR008794">
    <property type="entry name" value="Pro_racemase_fam"/>
</dbReference>
<dbReference type="Proteomes" id="UP001600888">
    <property type="component" value="Unassembled WGS sequence"/>
</dbReference>
<keyword evidence="5" id="KW-1185">Reference proteome</keyword>
<evidence type="ECO:0000256" key="2">
    <source>
        <dbReference type="ARBA" id="ARBA00007529"/>
    </source>
</evidence>
<dbReference type="EMBL" id="JBAWTH010000078">
    <property type="protein sequence ID" value="KAL2279167.1"/>
    <property type="molecule type" value="Genomic_DNA"/>
</dbReference>
<dbReference type="Pfam" id="PF05544">
    <property type="entry name" value="Pro_racemase"/>
    <property type="match status" value="1"/>
</dbReference>